<dbReference type="EMBL" id="JBBCAQ010000002">
    <property type="protein sequence ID" value="KAK7605476.1"/>
    <property type="molecule type" value="Genomic_DNA"/>
</dbReference>
<gene>
    <name evidence="2" type="ORF">V9T40_007334</name>
</gene>
<keyword evidence="3" id="KW-1185">Reference proteome</keyword>
<comment type="similarity">
    <text evidence="1">Belongs to the CFAP298 family.</text>
</comment>
<comment type="caution">
    <text evidence="2">The sequence shown here is derived from an EMBL/GenBank/DDBJ whole genome shotgun (WGS) entry which is preliminary data.</text>
</comment>
<dbReference type="Proteomes" id="UP001367676">
    <property type="component" value="Unassembled WGS sequence"/>
</dbReference>
<protein>
    <submittedName>
        <fullName evidence="2">Uncharacterized protein</fullName>
    </submittedName>
</protein>
<reference evidence="2 3" key="1">
    <citation type="submission" date="2024-03" db="EMBL/GenBank/DDBJ databases">
        <title>Adaptation during the transition from Ophiocordyceps entomopathogen to insect associate is accompanied by gene loss and intensified selection.</title>
        <authorList>
            <person name="Ward C.M."/>
            <person name="Onetto C.A."/>
            <person name="Borneman A.R."/>
        </authorList>
    </citation>
    <scope>NUCLEOTIDE SEQUENCE [LARGE SCALE GENOMIC DNA]</scope>
    <source>
        <strain evidence="2">AWRI1</strain>
        <tissue evidence="2">Single Adult Female</tissue>
    </source>
</reference>
<dbReference type="PANTHER" id="PTHR13238:SF0">
    <property type="entry name" value="CILIA- AND FLAGELLA-ASSOCIATED PROTEIN 298"/>
    <property type="match status" value="1"/>
</dbReference>
<evidence type="ECO:0000313" key="2">
    <source>
        <dbReference type="EMBL" id="KAK7605476.1"/>
    </source>
</evidence>
<evidence type="ECO:0000313" key="3">
    <source>
        <dbReference type="Proteomes" id="UP001367676"/>
    </source>
</evidence>
<dbReference type="GO" id="GO:0003352">
    <property type="term" value="P:regulation of cilium movement"/>
    <property type="evidence" value="ECO:0007669"/>
    <property type="project" value="InterPro"/>
</dbReference>
<evidence type="ECO:0000256" key="1">
    <source>
        <dbReference type="ARBA" id="ARBA00009619"/>
    </source>
</evidence>
<dbReference type="PANTHER" id="PTHR13238">
    <property type="entry name" value="PROTEIN C21ORF59"/>
    <property type="match status" value="1"/>
</dbReference>
<dbReference type="AlphaFoldDB" id="A0AAN9TY86"/>
<name>A0AAN9TY86_9HEMI</name>
<dbReference type="Pfam" id="PF11069">
    <property type="entry name" value="CFAP298"/>
    <property type="match status" value="1"/>
</dbReference>
<proteinExistence type="inferred from homology"/>
<sequence>MVQLHIKKEDESQFLYKTSVNSSVDECYESVFMIYNGRLKISRICNEIDLLKQFGIMYQPNIIGLTEEQISELQLTDEWSDKCSPNGGFIENKDPTGRRNGRQPTEKMQEVLTKATEEARAQISKKQVQAGVFLSAKHVQDTLDMLQGSILIVYPMNLPPHDVIRKEFENCEDLTDSHYSTEVIEVSLAQLWFSNKLLERGKKLSDYIGKNEKTKVVLKITKSGSGPPLREPLINDEEKKLMMLHSYRRQEELKESFCDCWLFIELKPS</sequence>
<dbReference type="InterPro" id="IPR021298">
    <property type="entry name" value="CFAP298"/>
</dbReference>
<organism evidence="2 3">
    <name type="scientific">Parthenolecanium corni</name>
    <dbReference type="NCBI Taxonomy" id="536013"/>
    <lineage>
        <taxon>Eukaryota</taxon>
        <taxon>Metazoa</taxon>
        <taxon>Ecdysozoa</taxon>
        <taxon>Arthropoda</taxon>
        <taxon>Hexapoda</taxon>
        <taxon>Insecta</taxon>
        <taxon>Pterygota</taxon>
        <taxon>Neoptera</taxon>
        <taxon>Paraneoptera</taxon>
        <taxon>Hemiptera</taxon>
        <taxon>Sternorrhyncha</taxon>
        <taxon>Coccoidea</taxon>
        <taxon>Coccidae</taxon>
        <taxon>Parthenolecanium</taxon>
    </lineage>
</organism>
<accession>A0AAN9TY86</accession>